<evidence type="ECO:0000313" key="2">
    <source>
        <dbReference type="Proteomes" id="UP001177140"/>
    </source>
</evidence>
<sequence length="127" mass="14116">MFAESSPPLSWDREHAYTRDAIELYYEAGSGSPLSKTEYLRHLLEGTAGALAESIIEEEKDASVSITDSASAGKVSVRWVKVNEKKTLHDVLRQPNFVIPGIPVVYVVSKSSSFYEKFKDGKWVPPP</sequence>
<dbReference type="PANTHER" id="PTHR46035:SF1">
    <property type="entry name" value="TETRATRICOPEPTIDE REPEAT PROTEIN 4"/>
    <property type="match status" value="1"/>
</dbReference>
<protein>
    <submittedName>
        <fullName evidence="1">Uncharacterized protein</fullName>
    </submittedName>
</protein>
<dbReference type="GO" id="GO:0051879">
    <property type="term" value="F:Hsp90 protein binding"/>
    <property type="evidence" value="ECO:0007669"/>
    <property type="project" value="TreeGrafter"/>
</dbReference>
<proteinExistence type="predicted"/>
<dbReference type="CDD" id="cd21377">
    <property type="entry name" value="CTWD_Cns1-like"/>
    <property type="match status" value="1"/>
</dbReference>
<dbReference type="GO" id="GO:0006457">
    <property type="term" value="P:protein folding"/>
    <property type="evidence" value="ECO:0007669"/>
    <property type="project" value="TreeGrafter"/>
</dbReference>
<keyword evidence="2" id="KW-1185">Reference proteome</keyword>
<organism evidence="1 2">
    <name type="scientific">Papaver nudicaule</name>
    <name type="common">Iceland poppy</name>
    <dbReference type="NCBI Taxonomy" id="74823"/>
    <lineage>
        <taxon>Eukaryota</taxon>
        <taxon>Viridiplantae</taxon>
        <taxon>Streptophyta</taxon>
        <taxon>Embryophyta</taxon>
        <taxon>Tracheophyta</taxon>
        <taxon>Spermatophyta</taxon>
        <taxon>Magnoliopsida</taxon>
        <taxon>Ranunculales</taxon>
        <taxon>Papaveraceae</taxon>
        <taxon>Papaveroideae</taxon>
        <taxon>Papaver</taxon>
    </lineage>
</organism>
<dbReference type="PANTHER" id="PTHR46035">
    <property type="entry name" value="TETRATRICOPEPTIDE REPEAT PROTEIN 4"/>
    <property type="match status" value="1"/>
</dbReference>
<dbReference type="GO" id="GO:0005634">
    <property type="term" value="C:nucleus"/>
    <property type="evidence" value="ECO:0007669"/>
    <property type="project" value="TreeGrafter"/>
</dbReference>
<evidence type="ECO:0000313" key="1">
    <source>
        <dbReference type="EMBL" id="MCL7030231.1"/>
    </source>
</evidence>
<dbReference type="EMBL" id="JAJJMA010099062">
    <property type="protein sequence ID" value="MCL7030231.1"/>
    <property type="molecule type" value="Genomic_DNA"/>
</dbReference>
<dbReference type="GO" id="GO:0005829">
    <property type="term" value="C:cytosol"/>
    <property type="evidence" value="ECO:0007669"/>
    <property type="project" value="TreeGrafter"/>
</dbReference>
<comment type="caution">
    <text evidence="1">The sequence shown here is derived from an EMBL/GenBank/DDBJ whole genome shotgun (WGS) entry which is preliminary data.</text>
</comment>
<gene>
    <name evidence="1" type="ORF">MKW94_009851</name>
</gene>
<name>A0AA41V4A2_PAPNU</name>
<dbReference type="Proteomes" id="UP001177140">
    <property type="component" value="Unassembled WGS sequence"/>
</dbReference>
<dbReference type="AlphaFoldDB" id="A0AA41V4A2"/>
<reference evidence="1" key="1">
    <citation type="submission" date="2022-03" db="EMBL/GenBank/DDBJ databases">
        <title>A functionally conserved STORR gene fusion in Papaver species that diverged 16.8 million years ago.</title>
        <authorList>
            <person name="Catania T."/>
        </authorList>
    </citation>
    <scope>NUCLEOTIDE SEQUENCE</scope>
    <source>
        <strain evidence="1">S-191538</strain>
    </source>
</reference>
<accession>A0AA41V4A2</accession>
<dbReference type="GO" id="GO:0030544">
    <property type="term" value="F:Hsp70 protein binding"/>
    <property type="evidence" value="ECO:0007669"/>
    <property type="project" value="TreeGrafter"/>
</dbReference>